<organism evidence="2 3">
    <name type="scientific">Kipferlia bialata</name>
    <dbReference type="NCBI Taxonomy" id="797122"/>
    <lineage>
        <taxon>Eukaryota</taxon>
        <taxon>Metamonada</taxon>
        <taxon>Carpediemonas-like organisms</taxon>
        <taxon>Kipferlia</taxon>
    </lineage>
</organism>
<comment type="caution">
    <text evidence="2">The sequence shown here is derived from an EMBL/GenBank/DDBJ whole genome shotgun (WGS) entry which is preliminary data.</text>
</comment>
<keyword evidence="1" id="KW-0812">Transmembrane</keyword>
<feature type="transmembrane region" description="Helical" evidence="1">
    <location>
        <begin position="12"/>
        <end position="28"/>
    </location>
</feature>
<keyword evidence="1" id="KW-1133">Transmembrane helix</keyword>
<gene>
    <name evidence="2" type="ORF">KIPB_002130</name>
</gene>
<evidence type="ECO:0000313" key="2">
    <source>
        <dbReference type="EMBL" id="GIQ81208.1"/>
    </source>
</evidence>
<feature type="transmembrane region" description="Helical" evidence="1">
    <location>
        <begin position="163"/>
        <end position="184"/>
    </location>
</feature>
<evidence type="ECO:0000313" key="3">
    <source>
        <dbReference type="Proteomes" id="UP000265618"/>
    </source>
</evidence>
<evidence type="ECO:0000256" key="1">
    <source>
        <dbReference type="SAM" id="Phobius"/>
    </source>
</evidence>
<keyword evidence="3" id="KW-1185">Reference proteome</keyword>
<feature type="transmembrane region" description="Helical" evidence="1">
    <location>
        <begin position="48"/>
        <end position="70"/>
    </location>
</feature>
<feature type="transmembrane region" description="Helical" evidence="1">
    <location>
        <begin position="212"/>
        <end position="234"/>
    </location>
</feature>
<name>A0A9K3GFP8_9EUKA</name>
<dbReference type="Proteomes" id="UP000265618">
    <property type="component" value="Unassembled WGS sequence"/>
</dbReference>
<keyword evidence="1" id="KW-0472">Membrane</keyword>
<sequence>MEDTTRDLIYTIALGSFIIELTYSFALLRWRKRSSPHRASVRCLTLTYAMDMITLLVVIAKVNAGLPVWIQSTYSFLTWGFSGLMLIPLNTVFIKAFHGMYSVSHYKRVRSISRVVSIVLGTLALVIYGWDTVYTYGYSQSDSTHTTESFDTHETLVSTLYKAVYMAEVVQLGAILTSMSLHACTMTRRIQMTSPTDFRKTSTRERSLSSKLIALPLVVASYAISTGLIAWATLHKPSAVDILTVVCNQVL</sequence>
<feature type="transmembrane region" description="Helical" evidence="1">
    <location>
        <begin position="76"/>
        <end position="97"/>
    </location>
</feature>
<dbReference type="EMBL" id="BDIP01000333">
    <property type="protein sequence ID" value="GIQ81208.1"/>
    <property type="molecule type" value="Genomic_DNA"/>
</dbReference>
<protein>
    <submittedName>
        <fullName evidence="2">Uncharacterized protein</fullName>
    </submittedName>
</protein>
<accession>A0A9K3GFP8</accession>
<reference evidence="2 3" key="1">
    <citation type="journal article" date="2018" name="PLoS ONE">
        <title>The draft genome of Kipferlia bialata reveals reductive genome evolution in fornicate parasites.</title>
        <authorList>
            <person name="Tanifuji G."/>
            <person name="Takabayashi S."/>
            <person name="Kume K."/>
            <person name="Takagi M."/>
            <person name="Nakayama T."/>
            <person name="Kamikawa R."/>
            <person name="Inagaki Y."/>
            <person name="Hashimoto T."/>
        </authorList>
    </citation>
    <scope>NUCLEOTIDE SEQUENCE [LARGE SCALE GENOMIC DNA]</scope>
    <source>
        <strain evidence="2">NY0173</strain>
    </source>
</reference>
<proteinExistence type="predicted"/>
<feature type="transmembrane region" description="Helical" evidence="1">
    <location>
        <begin position="109"/>
        <end position="130"/>
    </location>
</feature>
<dbReference type="AlphaFoldDB" id="A0A9K3GFP8"/>